<evidence type="ECO:0000256" key="1">
    <source>
        <dbReference type="SAM" id="MobiDB-lite"/>
    </source>
</evidence>
<proteinExistence type="predicted"/>
<feature type="region of interest" description="Disordered" evidence="1">
    <location>
        <begin position="1"/>
        <end position="33"/>
    </location>
</feature>
<accession>A0ABX0TDJ2</accession>
<sequence length="214" mass="21871">MSTEGYTPVTFPSLSTTGLSTTGLSTTGRSGEPDRAFVQGHAAGYSAGLQAAAAEQLQLQQRLQQEHEEMLDAGRSALARAVQLLQAAASAAQQRQEVAVADVQDVLAVSAIELAEAILGYELAQGENTARAALKRALGTQGTGVGRVTTVRLHPRDLAALAAAGVVDVAGVELTADDTLAPGDAVGEYLNGWIDARIGAALERAKQALLGAGA</sequence>
<evidence type="ECO:0000313" key="3">
    <source>
        <dbReference type="Proteomes" id="UP000802392"/>
    </source>
</evidence>
<organism evidence="2 3">
    <name type="scientific">Paenarthrobacter ilicis</name>
    <dbReference type="NCBI Taxonomy" id="43665"/>
    <lineage>
        <taxon>Bacteria</taxon>
        <taxon>Bacillati</taxon>
        <taxon>Actinomycetota</taxon>
        <taxon>Actinomycetes</taxon>
        <taxon>Micrococcales</taxon>
        <taxon>Micrococcaceae</taxon>
        <taxon>Paenarthrobacter</taxon>
    </lineage>
</organism>
<keyword evidence="2" id="KW-0282">Flagellum</keyword>
<feature type="compositionally biased region" description="Low complexity" evidence="1">
    <location>
        <begin position="13"/>
        <end position="28"/>
    </location>
</feature>
<dbReference type="Proteomes" id="UP000802392">
    <property type="component" value="Unassembled WGS sequence"/>
</dbReference>
<comment type="caution">
    <text evidence="2">The sequence shown here is derived from an EMBL/GenBank/DDBJ whole genome shotgun (WGS) entry which is preliminary data.</text>
</comment>
<evidence type="ECO:0000313" key="2">
    <source>
        <dbReference type="EMBL" id="NIJ00593.1"/>
    </source>
</evidence>
<keyword evidence="2" id="KW-0969">Cilium</keyword>
<dbReference type="EMBL" id="JAAOZD010000002">
    <property type="protein sequence ID" value="NIJ00593.1"/>
    <property type="molecule type" value="Genomic_DNA"/>
</dbReference>
<reference evidence="2 3" key="1">
    <citation type="submission" date="2020-03" db="EMBL/GenBank/DDBJ databases">
        <title>Genomic Encyclopedia of Type Strains, Phase III (KMG-III): the genomes of soil and plant-associated and newly described type strains.</title>
        <authorList>
            <person name="Whitman W."/>
        </authorList>
    </citation>
    <scope>NUCLEOTIDE SEQUENCE [LARGE SCALE GENOMIC DNA]</scope>
    <source>
        <strain evidence="2 3">CECT 4207</strain>
    </source>
</reference>
<dbReference type="RefSeq" id="WP_167264352.1">
    <property type="nucleotide sequence ID" value="NZ_BAAAVO010000009.1"/>
</dbReference>
<name>A0ABX0TDJ2_9MICC</name>
<gene>
    <name evidence="2" type="ORF">FHR86_000906</name>
</gene>
<protein>
    <submittedName>
        <fullName evidence="2">Flagellar assembly protein FliH</fullName>
    </submittedName>
</protein>
<keyword evidence="2" id="KW-0966">Cell projection</keyword>
<keyword evidence="3" id="KW-1185">Reference proteome</keyword>